<dbReference type="GO" id="GO:0046982">
    <property type="term" value="F:protein heterodimerization activity"/>
    <property type="evidence" value="ECO:0007669"/>
    <property type="project" value="InterPro"/>
</dbReference>
<comment type="similarity">
    <text evidence="3">Belongs to the histone H3 family.</text>
</comment>
<evidence type="ECO:0000256" key="6">
    <source>
        <dbReference type="ARBA" id="ARBA00023242"/>
    </source>
</evidence>
<name>A0AAD6ZWI1_9AGAR</name>
<evidence type="ECO:0000313" key="10">
    <source>
        <dbReference type="Proteomes" id="UP001218218"/>
    </source>
</evidence>
<organism evidence="9 10">
    <name type="scientific">Mycena albidolilacea</name>
    <dbReference type="NCBI Taxonomy" id="1033008"/>
    <lineage>
        <taxon>Eukaryota</taxon>
        <taxon>Fungi</taxon>
        <taxon>Dikarya</taxon>
        <taxon>Basidiomycota</taxon>
        <taxon>Agaricomycotina</taxon>
        <taxon>Agaricomycetes</taxon>
        <taxon>Agaricomycetidae</taxon>
        <taxon>Agaricales</taxon>
        <taxon>Marasmiineae</taxon>
        <taxon>Mycenaceae</taxon>
        <taxon>Mycena</taxon>
    </lineage>
</organism>
<sequence>MHGADAFKKPHCFRPSTAALRQIRPYHKSTEMLIKKVPFQRLVREVAQNYRADIRFQSSALLALQEAAESFIVSLIEDTMLAALHGKCITIQPKDMVLVLRIRGDCL</sequence>
<dbReference type="AlphaFoldDB" id="A0AAD6ZWI1"/>
<evidence type="ECO:0000256" key="4">
    <source>
        <dbReference type="ARBA" id="ARBA00022454"/>
    </source>
</evidence>
<proteinExistence type="inferred from homology"/>
<keyword evidence="5" id="KW-0238">DNA-binding</keyword>
<evidence type="ECO:0000256" key="1">
    <source>
        <dbReference type="ARBA" id="ARBA00004123"/>
    </source>
</evidence>
<evidence type="ECO:0000256" key="5">
    <source>
        <dbReference type="ARBA" id="ARBA00023125"/>
    </source>
</evidence>
<gene>
    <name evidence="9" type="ORF">DFH08DRAFT_703563</name>
</gene>
<feature type="domain" description="Core Histone H2A/H2B/H3" evidence="8">
    <location>
        <begin position="15"/>
        <end position="102"/>
    </location>
</feature>
<dbReference type="SUPFAM" id="SSF47113">
    <property type="entry name" value="Histone-fold"/>
    <property type="match status" value="1"/>
</dbReference>
<dbReference type="PROSITE" id="PS00959">
    <property type="entry name" value="HISTONE_H3_2"/>
    <property type="match status" value="1"/>
</dbReference>
<comment type="caution">
    <text evidence="9">The sequence shown here is derived from an EMBL/GenBank/DDBJ whole genome shotgun (WGS) entry which is preliminary data.</text>
</comment>
<keyword evidence="7" id="KW-0544">Nucleosome core</keyword>
<dbReference type="SMART" id="SM00428">
    <property type="entry name" value="H3"/>
    <property type="match status" value="1"/>
</dbReference>
<dbReference type="FunFam" id="1.10.20.10:FF:000085">
    <property type="entry name" value="Histone H3.2"/>
    <property type="match status" value="1"/>
</dbReference>
<dbReference type="GO" id="GO:0003677">
    <property type="term" value="F:DNA binding"/>
    <property type="evidence" value="ECO:0007669"/>
    <property type="project" value="UniProtKB-KW"/>
</dbReference>
<dbReference type="GO" id="GO:0030527">
    <property type="term" value="F:structural constituent of chromatin"/>
    <property type="evidence" value="ECO:0007669"/>
    <property type="project" value="InterPro"/>
</dbReference>
<keyword evidence="6" id="KW-0539">Nucleus</keyword>
<dbReference type="InterPro" id="IPR007125">
    <property type="entry name" value="H2A/H2B/H3"/>
</dbReference>
<dbReference type="Proteomes" id="UP001218218">
    <property type="component" value="Unassembled WGS sequence"/>
</dbReference>
<evidence type="ECO:0000313" key="9">
    <source>
        <dbReference type="EMBL" id="KAJ7342918.1"/>
    </source>
</evidence>
<dbReference type="Pfam" id="PF00125">
    <property type="entry name" value="Histone"/>
    <property type="match status" value="1"/>
</dbReference>
<dbReference type="GO" id="GO:0000786">
    <property type="term" value="C:nucleosome"/>
    <property type="evidence" value="ECO:0007669"/>
    <property type="project" value="UniProtKB-KW"/>
</dbReference>
<evidence type="ECO:0000256" key="3">
    <source>
        <dbReference type="ARBA" id="ARBA00010343"/>
    </source>
</evidence>
<dbReference type="PANTHER" id="PTHR11426">
    <property type="entry name" value="HISTONE H3"/>
    <property type="match status" value="1"/>
</dbReference>
<dbReference type="CDD" id="cd22911">
    <property type="entry name" value="HFD_H3"/>
    <property type="match status" value="1"/>
</dbReference>
<accession>A0AAD6ZWI1</accession>
<dbReference type="Gene3D" id="1.10.20.10">
    <property type="entry name" value="Histone, subunit A"/>
    <property type="match status" value="1"/>
</dbReference>
<comment type="subcellular location">
    <subcellularLocation>
        <location evidence="2">Chromosome</location>
    </subcellularLocation>
    <subcellularLocation>
        <location evidence="1">Nucleus</location>
    </subcellularLocation>
</comment>
<evidence type="ECO:0000259" key="8">
    <source>
        <dbReference type="Pfam" id="PF00125"/>
    </source>
</evidence>
<dbReference type="GO" id="GO:0005634">
    <property type="term" value="C:nucleus"/>
    <property type="evidence" value="ECO:0007669"/>
    <property type="project" value="UniProtKB-SubCell"/>
</dbReference>
<evidence type="ECO:0000256" key="7">
    <source>
        <dbReference type="ARBA" id="ARBA00023269"/>
    </source>
</evidence>
<dbReference type="InterPro" id="IPR000164">
    <property type="entry name" value="Histone_H3/CENP-A"/>
</dbReference>
<dbReference type="EMBL" id="JARIHO010000024">
    <property type="protein sequence ID" value="KAJ7342918.1"/>
    <property type="molecule type" value="Genomic_DNA"/>
</dbReference>
<protein>
    <submittedName>
        <fullName evidence="9">Histone-fold-containing protein</fullName>
    </submittedName>
</protein>
<keyword evidence="4" id="KW-0158">Chromosome</keyword>
<evidence type="ECO:0000256" key="2">
    <source>
        <dbReference type="ARBA" id="ARBA00004286"/>
    </source>
</evidence>
<keyword evidence="10" id="KW-1185">Reference proteome</keyword>
<dbReference type="PRINTS" id="PR00622">
    <property type="entry name" value="HISTONEH3"/>
</dbReference>
<reference evidence="9" key="1">
    <citation type="submission" date="2023-03" db="EMBL/GenBank/DDBJ databases">
        <title>Massive genome expansion in bonnet fungi (Mycena s.s.) driven by repeated elements and novel gene families across ecological guilds.</title>
        <authorList>
            <consortium name="Lawrence Berkeley National Laboratory"/>
            <person name="Harder C.B."/>
            <person name="Miyauchi S."/>
            <person name="Viragh M."/>
            <person name="Kuo A."/>
            <person name="Thoen E."/>
            <person name="Andreopoulos B."/>
            <person name="Lu D."/>
            <person name="Skrede I."/>
            <person name="Drula E."/>
            <person name="Henrissat B."/>
            <person name="Morin E."/>
            <person name="Kohler A."/>
            <person name="Barry K."/>
            <person name="LaButti K."/>
            <person name="Morin E."/>
            <person name="Salamov A."/>
            <person name="Lipzen A."/>
            <person name="Mereny Z."/>
            <person name="Hegedus B."/>
            <person name="Baldrian P."/>
            <person name="Stursova M."/>
            <person name="Weitz H."/>
            <person name="Taylor A."/>
            <person name="Grigoriev I.V."/>
            <person name="Nagy L.G."/>
            <person name="Martin F."/>
            <person name="Kauserud H."/>
        </authorList>
    </citation>
    <scope>NUCLEOTIDE SEQUENCE</scope>
    <source>
        <strain evidence="9">CBHHK002</strain>
    </source>
</reference>
<dbReference type="InterPro" id="IPR009072">
    <property type="entry name" value="Histone-fold"/>
</dbReference>